<comment type="subunit">
    <text evidence="11">Monomer.</text>
</comment>
<dbReference type="Proteomes" id="UP000032668">
    <property type="component" value="Unassembled WGS sequence"/>
</dbReference>
<name>A0A0D6PE13_9PROT</name>
<dbReference type="RefSeq" id="WP_048877568.1">
    <property type="nucleotide sequence ID" value="NZ_BANC01000017.1"/>
</dbReference>
<evidence type="ECO:0000313" key="14">
    <source>
        <dbReference type="Proteomes" id="UP000032668"/>
    </source>
</evidence>
<dbReference type="CDD" id="cd04738">
    <property type="entry name" value="DHOD_2_like"/>
    <property type="match status" value="1"/>
</dbReference>
<feature type="binding site" evidence="11">
    <location>
        <position position="175"/>
    </location>
    <ligand>
        <name>substrate</name>
    </ligand>
</feature>
<keyword evidence="14" id="KW-1185">Reference proteome</keyword>
<keyword evidence="9 11" id="KW-0472">Membrane</keyword>
<dbReference type="InterPro" id="IPR005720">
    <property type="entry name" value="Dihydroorotate_DH_cat"/>
</dbReference>
<feature type="binding site" evidence="11">
    <location>
        <begin position="61"/>
        <end position="65"/>
    </location>
    <ligand>
        <name>FMN</name>
        <dbReference type="ChEBI" id="CHEBI:58210"/>
    </ligand>
</feature>
<organism evidence="13 14">
    <name type="scientific">Acidocella aminolytica 101 = DSM 11237</name>
    <dbReference type="NCBI Taxonomy" id="1120923"/>
    <lineage>
        <taxon>Bacteria</taxon>
        <taxon>Pseudomonadati</taxon>
        <taxon>Pseudomonadota</taxon>
        <taxon>Alphaproteobacteria</taxon>
        <taxon>Acetobacterales</taxon>
        <taxon>Acidocellaceae</taxon>
        <taxon>Acidocella</taxon>
    </lineage>
</organism>
<dbReference type="PROSITE" id="PS00911">
    <property type="entry name" value="DHODEHASE_1"/>
    <property type="match status" value="1"/>
</dbReference>
<feature type="binding site" evidence="11">
    <location>
        <position position="232"/>
    </location>
    <ligand>
        <name>FMN</name>
        <dbReference type="ChEBI" id="CHEBI:58210"/>
    </ligand>
</feature>
<feature type="binding site" evidence="11">
    <location>
        <position position="284"/>
    </location>
    <ligand>
        <name>FMN</name>
        <dbReference type="ChEBI" id="CHEBI:58210"/>
    </ligand>
</feature>
<keyword evidence="11" id="KW-1003">Cell membrane</keyword>
<feature type="binding site" evidence="11">
    <location>
        <position position="170"/>
    </location>
    <ligand>
        <name>FMN</name>
        <dbReference type="ChEBI" id="CHEBI:58210"/>
    </ligand>
</feature>
<dbReference type="InterPro" id="IPR012135">
    <property type="entry name" value="Dihydroorotate_DH_1_2"/>
</dbReference>
<comment type="caution">
    <text evidence="13">The sequence shown here is derived from an EMBL/GenBank/DDBJ whole genome shotgun (WGS) entry which is preliminary data.</text>
</comment>
<evidence type="ECO:0000259" key="12">
    <source>
        <dbReference type="Pfam" id="PF01180"/>
    </source>
</evidence>
<keyword evidence="8 11" id="KW-0560">Oxidoreductase</keyword>
<evidence type="ECO:0000256" key="5">
    <source>
        <dbReference type="ARBA" id="ARBA00022630"/>
    </source>
</evidence>
<comment type="pathway">
    <text evidence="3 11">Pyrimidine metabolism; UMP biosynthesis via de novo pathway; orotate from (S)-dihydroorotate (quinone route): step 1/1.</text>
</comment>
<feature type="binding site" evidence="11">
    <location>
        <position position="139"/>
    </location>
    <ligand>
        <name>FMN</name>
        <dbReference type="ChEBI" id="CHEBI:58210"/>
    </ligand>
</feature>
<dbReference type="NCBIfam" id="NF003645">
    <property type="entry name" value="PRK05286.1-2"/>
    <property type="match status" value="1"/>
</dbReference>
<evidence type="ECO:0000256" key="9">
    <source>
        <dbReference type="ARBA" id="ARBA00023136"/>
    </source>
</evidence>
<dbReference type="HAMAP" id="MF_00225">
    <property type="entry name" value="DHO_dh_type2"/>
    <property type="match status" value="1"/>
</dbReference>
<evidence type="ECO:0000256" key="1">
    <source>
        <dbReference type="ARBA" id="ARBA00003125"/>
    </source>
</evidence>
<feature type="binding site" evidence="11">
    <location>
        <begin position="110"/>
        <end position="114"/>
    </location>
    <ligand>
        <name>substrate</name>
    </ligand>
</feature>
<evidence type="ECO:0000256" key="8">
    <source>
        <dbReference type="ARBA" id="ARBA00023002"/>
    </source>
</evidence>
<feature type="domain" description="Dihydroorotate dehydrogenase catalytic" evidence="12">
    <location>
        <begin position="44"/>
        <end position="327"/>
    </location>
</feature>
<dbReference type="InterPro" id="IPR050074">
    <property type="entry name" value="DHO_dehydrogenase"/>
</dbReference>
<evidence type="ECO:0000313" key="13">
    <source>
        <dbReference type="EMBL" id="GAN79099.1"/>
    </source>
</evidence>
<comment type="subcellular location">
    <subcellularLocation>
        <location evidence="11">Cell membrane</location>
        <topology evidence="11">Peripheral membrane protein</topology>
    </subcellularLocation>
    <subcellularLocation>
        <location evidence="2">Membrane</location>
    </subcellularLocation>
</comment>
<comment type="function">
    <text evidence="1 11">Catalyzes the conversion of dihydroorotate to orotate with quinone as electron acceptor.</text>
</comment>
<evidence type="ECO:0000256" key="6">
    <source>
        <dbReference type="ARBA" id="ARBA00022643"/>
    </source>
</evidence>
<dbReference type="GO" id="GO:0044205">
    <property type="term" value="P:'de novo' UMP biosynthetic process"/>
    <property type="evidence" value="ECO:0007669"/>
    <property type="project" value="UniProtKB-UniRule"/>
</dbReference>
<evidence type="ECO:0000256" key="11">
    <source>
        <dbReference type="HAMAP-Rule" id="MF_00225"/>
    </source>
</evidence>
<protein>
    <recommendedName>
        <fullName evidence="11">Dihydroorotate dehydrogenase (quinone)</fullName>
        <ecNumber evidence="11">1.3.5.2</ecNumber>
    </recommendedName>
    <alternativeName>
        <fullName evidence="11">DHOdehase</fullName>
        <shortName evidence="11">DHOD</shortName>
        <shortName evidence="11">DHODase</shortName>
    </alternativeName>
    <alternativeName>
        <fullName evidence="11">Dihydroorotate oxidase</fullName>
    </alternativeName>
</protein>
<feature type="binding site" evidence="11">
    <location>
        <begin position="233"/>
        <end position="234"/>
    </location>
    <ligand>
        <name>substrate</name>
    </ligand>
</feature>
<dbReference type="GO" id="GO:0005886">
    <property type="term" value="C:plasma membrane"/>
    <property type="evidence" value="ECO:0007669"/>
    <property type="project" value="UniProtKB-SubCell"/>
</dbReference>
<comment type="cofactor">
    <cofactor evidence="11">
        <name>FMN</name>
        <dbReference type="ChEBI" id="CHEBI:58210"/>
    </cofactor>
    <text evidence="11">Binds 1 FMN per subunit.</text>
</comment>
<gene>
    <name evidence="11" type="primary">pyrD</name>
    <name evidence="13" type="ORF">Aam_017_004</name>
</gene>
<feature type="binding site" evidence="11">
    <location>
        <position position="170"/>
    </location>
    <ligand>
        <name>substrate</name>
    </ligand>
</feature>
<accession>A0A0D6PE13</accession>
<comment type="catalytic activity">
    <reaction evidence="10 11">
        <text>(S)-dihydroorotate + a quinone = orotate + a quinol</text>
        <dbReference type="Rhea" id="RHEA:30187"/>
        <dbReference type="ChEBI" id="CHEBI:24646"/>
        <dbReference type="ChEBI" id="CHEBI:30839"/>
        <dbReference type="ChEBI" id="CHEBI:30864"/>
        <dbReference type="ChEBI" id="CHEBI:132124"/>
        <dbReference type="EC" id="1.3.5.2"/>
    </reaction>
</comment>
<dbReference type="EC" id="1.3.5.2" evidence="11"/>
<evidence type="ECO:0000256" key="3">
    <source>
        <dbReference type="ARBA" id="ARBA00005161"/>
    </source>
</evidence>
<keyword evidence="7 11" id="KW-0665">Pyrimidine biosynthesis</keyword>
<dbReference type="SUPFAM" id="SSF51395">
    <property type="entry name" value="FMN-linked oxidoreductases"/>
    <property type="match status" value="1"/>
</dbReference>
<dbReference type="InterPro" id="IPR001295">
    <property type="entry name" value="Dihydroorotate_DH_CS"/>
</dbReference>
<comment type="similarity">
    <text evidence="4 11">Belongs to the dihydroorotate dehydrogenase family. Type 2 subfamily.</text>
</comment>
<dbReference type="InterPro" id="IPR013785">
    <property type="entry name" value="Aldolase_TIM"/>
</dbReference>
<dbReference type="PANTHER" id="PTHR48109">
    <property type="entry name" value="DIHYDROOROTATE DEHYDROGENASE (QUINONE), MITOCHONDRIAL-RELATED"/>
    <property type="match status" value="1"/>
</dbReference>
<keyword evidence="5 11" id="KW-0285">Flavoprotein</keyword>
<dbReference type="PANTHER" id="PTHR48109:SF4">
    <property type="entry name" value="DIHYDROOROTATE DEHYDROGENASE (QUINONE), MITOCHONDRIAL"/>
    <property type="match status" value="1"/>
</dbReference>
<evidence type="ECO:0000256" key="10">
    <source>
        <dbReference type="ARBA" id="ARBA00048639"/>
    </source>
</evidence>
<feature type="active site" description="Nucleophile" evidence="11">
    <location>
        <position position="173"/>
    </location>
</feature>
<evidence type="ECO:0000256" key="4">
    <source>
        <dbReference type="ARBA" id="ARBA00005359"/>
    </source>
</evidence>
<evidence type="ECO:0000256" key="7">
    <source>
        <dbReference type="ARBA" id="ARBA00022975"/>
    </source>
</evidence>
<keyword evidence="6 11" id="KW-0288">FMN</keyword>
<feature type="binding site" evidence="11">
    <location>
        <position position="85"/>
    </location>
    <ligand>
        <name>FMN</name>
        <dbReference type="ChEBI" id="CHEBI:58210"/>
    </ligand>
</feature>
<feature type="binding site" evidence="11">
    <location>
        <position position="65"/>
    </location>
    <ligand>
        <name>substrate</name>
    </ligand>
</feature>
<reference evidence="13 14" key="1">
    <citation type="submission" date="2012-11" db="EMBL/GenBank/DDBJ databases">
        <title>Whole genome sequence of Acidocella aminolytica 101 = DSM 11237.</title>
        <authorList>
            <person name="Azuma Y."/>
            <person name="Higashiura N."/>
            <person name="Hirakawa H."/>
            <person name="Matsushita K."/>
        </authorList>
    </citation>
    <scope>NUCLEOTIDE SEQUENCE [LARGE SCALE GENOMIC DNA]</scope>
    <source>
        <strain evidence="14">101 / DSM 11237</strain>
    </source>
</reference>
<proteinExistence type="inferred from homology"/>
<dbReference type="GO" id="GO:0006207">
    <property type="term" value="P:'de novo' pyrimidine nucleobase biosynthetic process"/>
    <property type="evidence" value="ECO:0007669"/>
    <property type="project" value="UniProtKB-UniRule"/>
</dbReference>
<sequence length="343" mass="36211">MILAPPFLMPTLRRLDPERAHNLSLKALRLGLVGRDTTPDDPILATRAFGRSLSNPIGLAAGFDKNACAVNALGRLGFGFVETGTVTPRPQPGNPRPRLFRLTEDKAVINRMGFNNEGLDAYIANLKHANRKALVLGANVGINKDGADPERDYPSLVKAVAPYADYITINISSPNTPGLRDLQSEERLAAILSGIASPKPVYVKIAPDLSEDGLEAVISVVLQHNVTGVIVSNTTIARPETLKSPLKRETGGLSGAPLFAPSTAMLARAYRLAGKRLAFIGAGGVFTAEDALAKLLAGASLVQLYSGFAYQGPAMLPKLKTELAALLRARGFSSISDAVGAGI</sequence>
<dbReference type="Pfam" id="PF01180">
    <property type="entry name" value="DHO_dh"/>
    <property type="match status" value="1"/>
</dbReference>
<dbReference type="NCBIfam" id="NF003652">
    <property type="entry name" value="PRK05286.2-5"/>
    <property type="match status" value="1"/>
</dbReference>
<dbReference type="Gene3D" id="3.20.20.70">
    <property type="entry name" value="Aldolase class I"/>
    <property type="match status" value="1"/>
</dbReference>
<dbReference type="GO" id="GO:0005737">
    <property type="term" value="C:cytoplasm"/>
    <property type="evidence" value="ECO:0007669"/>
    <property type="project" value="InterPro"/>
</dbReference>
<feature type="binding site" evidence="11">
    <location>
        <position position="255"/>
    </location>
    <ligand>
        <name>FMN</name>
        <dbReference type="ChEBI" id="CHEBI:58210"/>
    </ligand>
</feature>
<dbReference type="UniPathway" id="UPA00070">
    <property type="reaction ID" value="UER00946"/>
</dbReference>
<dbReference type="GO" id="GO:0106430">
    <property type="term" value="F:dihydroorotate dehydrogenase (quinone) activity"/>
    <property type="evidence" value="ECO:0007669"/>
    <property type="project" value="UniProtKB-EC"/>
</dbReference>
<feature type="binding site" evidence="11">
    <location>
        <begin position="305"/>
        <end position="306"/>
    </location>
    <ligand>
        <name>FMN</name>
        <dbReference type="ChEBI" id="CHEBI:58210"/>
    </ligand>
</feature>
<dbReference type="STRING" id="1120923.SAMN02746095_00932"/>
<dbReference type="NCBIfam" id="TIGR01036">
    <property type="entry name" value="pyrD_sub2"/>
    <property type="match status" value="1"/>
</dbReference>
<dbReference type="AlphaFoldDB" id="A0A0D6PE13"/>
<dbReference type="EMBL" id="BANC01000017">
    <property type="protein sequence ID" value="GAN79099.1"/>
    <property type="molecule type" value="Genomic_DNA"/>
</dbReference>
<evidence type="ECO:0000256" key="2">
    <source>
        <dbReference type="ARBA" id="ARBA00004370"/>
    </source>
</evidence>
<dbReference type="InterPro" id="IPR005719">
    <property type="entry name" value="Dihydroorotate_DH_2"/>
</dbReference>
<dbReference type="PIRSF" id="PIRSF000164">
    <property type="entry name" value="DHO_oxidase"/>
    <property type="match status" value="1"/>
</dbReference>
<feature type="binding site" evidence="11">
    <location>
        <position position="204"/>
    </location>
    <ligand>
        <name>FMN</name>
        <dbReference type="ChEBI" id="CHEBI:58210"/>
    </ligand>
</feature>